<evidence type="ECO:0000256" key="1">
    <source>
        <dbReference type="SAM" id="Phobius"/>
    </source>
</evidence>
<feature type="transmembrane region" description="Helical" evidence="1">
    <location>
        <begin position="15"/>
        <end position="35"/>
    </location>
</feature>
<dbReference type="EMBL" id="CP013690">
    <property type="protein sequence ID" value="ALU28035.1"/>
    <property type="molecule type" value="Genomic_DNA"/>
</dbReference>
<dbReference type="Proteomes" id="UP000069030">
    <property type="component" value="Chromosome"/>
</dbReference>
<feature type="transmembrane region" description="Helical" evidence="1">
    <location>
        <begin position="47"/>
        <end position="63"/>
    </location>
</feature>
<dbReference type="InterPro" id="IPR025988">
    <property type="entry name" value="YWFCY_dom"/>
</dbReference>
<evidence type="ECO:0000313" key="3">
    <source>
        <dbReference type="EMBL" id="ALU28035.1"/>
    </source>
</evidence>
<gene>
    <name evidence="3" type="ORF">AS202_18600</name>
</gene>
<organism evidence="3 4">
    <name type="scientific">Myroides odoratimimus</name>
    <dbReference type="NCBI Taxonomy" id="76832"/>
    <lineage>
        <taxon>Bacteria</taxon>
        <taxon>Pseudomonadati</taxon>
        <taxon>Bacteroidota</taxon>
        <taxon>Flavobacteriia</taxon>
        <taxon>Flavobacteriales</taxon>
        <taxon>Flavobacteriaceae</taxon>
        <taxon>Myroides</taxon>
    </lineage>
</organism>
<proteinExistence type="predicted"/>
<dbReference type="Pfam" id="PF14293">
    <property type="entry name" value="YWFCY"/>
    <property type="match status" value="1"/>
</dbReference>
<evidence type="ECO:0000313" key="4">
    <source>
        <dbReference type="Proteomes" id="UP000069030"/>
    </source>
</evidence>
<protein>
    <recommendedName>
        <fullName evidence="2">YWFCY domain-containing protein</fullName>
    </recommendedName>
</protein>
<keyword evidence="1" id="KW-0812">Transmembrane</keyword>
<dbReference type="AlphaFoldDB" id="A0AAI8C8P6"/>
<feature type="domain" description="YWFCY" evidence="2">
    <location>
        <begin position="1"/>
        <end position="93"/>
    </location>
</feature>
<accession>A0AAI8C8P6</accession>
<name>A0AAI8C8P6_9FLAO</name>
<evidence type="ECO:0000259" key="2">
    <source>
        <dbReference type="Pfam" id="PF14293"/>
    </source>
</evidence>
<keyword evidence="1" id="KW-0472">Membrane</keyword>
<sequence length="148" mass="17075">MIDKILLGFNAKASLFVYPIYTKLFSILLLGLSLFGNKGVKHQKITLKKIIILFCVRASLFFLNSSLAASLYISSLSIGYILLLVSGAYINKLTKENNSTTKLKLRKVKFFNREHKREFEFIITLFQIKADMIAALYKLRWQIELVFK</sequence>
<keyword evidence="1" id="KW-1133">Transmembrane helix</keyword>
<dbReference type="KEGG" id="mod:AS202_18600"/>
<reference evidence="3 4" key="1">
    <citation type="journal article" date="2016" name="J. Zhejiang Univ. Sci. B">
        <title>Antibiotic resistance mechanisms of Myroides sp.</title>
        <authorList>
            <person name="Hu S."/>
            <person name="Yuan S."/>
            <person name="Qu H."/>
            <person name="Jiang T."/>
            <person name="Zhou Y."/>
            <person name="Wang M."/>
            <person name="Ming D."/>
        </authorList>
    </citation>
    <scope>NUCLEOTIDE SEQUENCE [LARGE SCALE GENOMIC DNA]</scope>
    <source>
        <strain evidence="3 4">PR63039</strain>
    </source>
</reference>
<feature type="transmembrane region" description="Helical" evidence="1">
    <location>
        <begin position="69"/>
        <end position="90"/>
    </location>
</feature>